<dbReference type="PANTHER" id="PTHR23135:SF4">
    <property type="entry name" value="UDP-N-ACETYLMURAMOYL-L-ALANYL-D-GLUTAMATE--2,6-DIAMINOPIMELATE LIGASE MURE HOMOLOG, CHLOROPLASTIC"/>
    <property type="match status" value="1"/>
</dbReference>
<dbReference type="InterPro" id="IPR013221">
    <property type="entry name" value="Mur_ligase_cen"/>
</dbReference>
<dbReference type="AlphaFoldDB" id="A0A1G1Z5H0"/>
<keyword evidence="9" id="KW-0131">Cell cycle</keyword>
<comment type="subcellular location">
    <subcellularLocation>
        <location evidence="9">Cytoplasm</location>
    </subcellularLocation>
</comment>
<keyword evidence="3" id="KW-0436">Ligase</keyword>
<dbReference type="Pfam" id="PF02875">
    <property type="entry name" value="Mur_ligase_C"/>
    <property type="match status" value="1"/>
</dbReference>
<comment type="caution">
    <text evidence="12">The sequence shown here is derived from an EMBL/GenBank/DDBJ whole genome shotgun (WGS) entry which is preliminary data.</text>
</comment>
<evidence type="ECO:0000256" key="4">
    <source>
        <dbReference type="ARBA" id="ARBA00022741"/>
    </source>
</evidence>
<evidence type="ECO:0000256" key="7">
    <source>
        <dbReference type="ARBA" id="ARBA00022984"/>
    </source>
</evidence>
<feature type="domain" description="Mur ligase C-terminal" evidence="10">
    <location>
        <begin position="243"/>
        <end position="368"/>
    </location>
</feature>
<keyword evidence="6 9" id="KW-0133">Cell shape</keyword>
<dbReference type="GO" id="GO:0008360">
    <property type="term" value="P:regulation of cell shape"/>
    <property type="evidence" value="ECO:0007669"/>
    <property type="project" value="UniProtKB-KW"/>
</dbReference>
<keyword evidence="8 9" id="KW-0961">Cell wall biogenesis/degradation</keyword>
<reference evidence="12 13" key="1">
    <citation type="journal article" date="2016" name="Nat. Commun.">
        <title>Thousands of microbial genomes shed light on interconnected biogeochemical processes in an aquifer system.</title>
        <authorList>
            <person name="Anantharaman K."/>
            <person name="Brown C.T."/>
            <person name="Hug L.A."/>
            <person name="Sharon I."/>
            <person name="Castelle C.J."/>
            <person name="Probst A.J."/>
            <person name="Thomas B.C."/>
            <person name="Singh A."/>
            <person name="Wilkins M.J."/>
            <person name="Karaoz U."/>
            <person name="Brodie E.L."/>
            <person name="Williams K.H."/>
            <person name="Hubbard S.S."/>
            <person name="Banfield J.F."/>
        </authorList>
    </citation>
    <scope>NUCLEOTIDE SEQUENCE [LARGE SCALE GENOMIC DNA]</scope>
</reference>
<keyword evidence="5" id="KW-0067">ATP-binding</keyword>
<dbReference type="GO" id="GO:0009252">
    <property type="term" value="P:peptidoglycan biosynthetic process"/>
    <property type="evidence" value="ECO:0007669"/>
    <property type="project" value="UniProtKB-UniPathway"/>
</dbReference>
<evidence type="ECO:0000313" key="13">
    <source>
        <dbReference type="Proteomes" id="UP000178515"/>
    </source>
</evidence>
<dbReference type="SUPFAM" id="SSF53623">
    <property type="entry name" value="MurD-like peptide ligases, catalytic domain"/>
    <property type="match status" value="1"/>
</dbReference>
<dbReference type="InterPro" id="IPR005761">
    <property type="entry name" value="UDP-N-AcMur-Glu-dNH2Pim_ligase"/>
</dbReference>
<gene>
    <name evidence="12" type="ORF">A3F24_02170</name>
</gene>
<dbReference type="Proteomes" id="UP000178515">
    <property type="component" value="Unassembled WGS sequence"/>
</dbReference>
<evidence type="ECO:0000256" key="1">
    <source>
        <dbReference type="ARBA" id="ARBA00005898"/>
    </source>
</evidence>
<keyword evidence="4" id="KW-0547">Nucleotide-binding</keyword>
<evidence type="ECO:0000256" key="3">
    <source>
        <dbReference type="ARBA" id="ARBA00022598"/>
    </source>
</evidence>
<dbReference type="InterPro" id="IPR036615">
    <property type="entry name" value="Mur_ligase_C_dom_sf"/>
</dbReference>
<dbReference type="GO" id="GO:0005524">
    <property type="term" value="F:ATP binding"/>
    <property type="evidence" value="ECO:0007669"/>
    <property type="project" value="UniProtKB-KW"/>
</dbReference>
<dbReference type="GO" id="GO:0051301">
    <property type="term" value="P:cell division"/>
    <property type="evidence" value="ECO:0007669"/>
    <property type="project" value="UniProtKB-KW"/>
</dbReference>
<keyword evidence="9" id="KW-0132">Cell division</keyword>
<accession>A0A1G1Z5H0</accession>
<dbReference type="SUPFAM" id="SSF53244">
    <property type="entry name" value="MurD-like peptide ligases, peptide-binding domain"/>
    <property type="match status" value="1"/>
</dbReference>
<evidence type="ECO:0000256" key="5">
    <source>
        <dbReference type="ARBA" id="ARBA00022840"/>
    </source>
</evidence>
<evidence type="ECO:0000256" key="8">
    <source>
        <dbReference type="ARBA" id="ARBA00023316"/>
    </source>
</evidence>
<dbReference type="InterPro" id="IPR004101">
    <property type="entry name" value="Mur_ligase_C"/>
</dbReference>
<name>A0A1G1Z5H0_9BACT</name>
<comment type="pathway">
    <text evidence="9">Cell wall biogenesis; peptidoglycan biosynthesis.</text>
</comment>
<protein>
    <recommendedName>
        <fullName evidence="14">UDP-N-acetylmuramyl-tripeptide synthetase</fullName>
    </recommendedName>
</protein>
<dbReference type="InterPro" id="IPR018109">
    <property type="entry name" value="Folylpolyglutamate_synth_CS"/>
</dbReference>
<proteinExistence type="inferred from homology"/>
<dbReference type="Pfam" id="PF08245">
    <property type="entry name" value="Mur_ligase_M"/>
    <property type="match status" value="1"/>
</dbReference>
<keyword evidence="7 9" id="KW-0573">Peptidoglycan synthesis</keyword>
<dbReference type="PROSITE" id="PS01011">
    <property type="entry name" value="FOLYLPOLYGLU_SYNT_1"/>
    <property type="match status" value="1"/>
</dbReference>
<dbReference type="EMBL" id="MHIX01000007">
    <property type="protein sequence ID" value="OGY59855.1"/>
    <property type="molecule type" value="Genomic_DNA"/>
</dbReference>
<evidence type="ECO:0008006" key="14">
    <source>
        <dbReference type="Google" id="ProtNLM"/>
    </source>
</evidence>
<dbReference type="GO" id="GO:0071555">
    <property type="term" value="P:cell wall organization"/>
    <property type="evidence" value="ECO:0007669"/>
    <property type="project" value="UniProtKB-KW"/>
</dbReference>
<dbReference type="NCBIfam" id="TIGR01085">
    <property type="entry name" value="murE"/>
    <property type="match status" value="1"/>
</dbReference>
<sequence>MAKLKELFHKAIAKIGAIIFQNPSSKLFVIGVTGTKGKSTVLELINYILETEGNATALISSVRIKVGEEEKENLTGNTMPGRAFIQRFLSRAVKAGCKYALIETTSQGVLQHRHKHIDFDVAVLTNVHPEHIESHGSFENYRNAKIQFFKDIAVGSKKAKKYFVLNRDDPNTPFFVGALKQSGYREEDIIFFSSADLKDWELKMIGEFNRANVAAAHAVAKKILNIDEGLIREIVGKFDGVPGRLEFVRRHPFTVVVDYAHTPHSLEAVYRTLKDLKPKKMICVLGSAGGGRDKWKRPVLGKIASELCDEVILTNEDPYDEKPETIISEIGQGIPDGKYTAVIDRKEAIRKAVTDVKHGDLIVITGKGSEAFLHLENDKKIEWNEVEVVKDVLTELGYKEEVLKEQFDETKDY</sequence>
<dbReference type="Gene3D" id="3.40.1190.10">
    <property type="entry name" value="Mur-like, catalytic domain"/>
    <property type="match status" value="1"/>
</dbReference>
<evidence type="ECO:0000256" key="2">
    <source>
        <dbReference type="ARBA" id="ARBA00022490"/>
    </source>
</evidence>
<dbReference type="PANTHER" id="PTHR23135">
    <property type="entry name" value="MUR LIGASE FAMILY MEMBER"/>
    <property type="match status" value="1"/>
</dbReference>
<evidence type="ECO:0000256" key="9">
    <source>
        <dbReference type="RuleBase" id="RU004135"/>
    </source>
</evidence>
<evidence type="ECO:0000313" key="12">
    <source>
        <dbReference type="EMBL" id="OGY59855.1"/>
    </source>
</evidence>
<dbReference type="Gene3D" id="3.90.190.20">
    <property type="entry name" value="Mur ligase, C-terminal domain"/>
    <property type="match status" value="1"/>
</dbReference>
<organism evidence="12 13">
    <name type="scientific">Candidatus Colwellbacteria bacterium RIFCSPHIGHO2_12_FULL_44_17</name>
    <dbReference type="NCBI Taxonomy" id="1797689"/>
    <lineage>
        <taxon>Bacteria</taxon>
        <taxon>Candidatus Colwelliibacteriota</taxon>
    </lineage>
</organism>
<evidence type="ECO:0000256" key="6">
    <source>
        <dbReference type="ARBA" id="ARBA00022960"/>
    </source>
</evidence>
<feature type="domain" description="Mur ligase central" evidence="11">
    <location>
        <begin position="32"/>
        <end position="202"/>
    </location>
</feature>
<keyword evidence="2" id="KW-0963">Cytoplasm</keyword>
<dbReference type="InterPro" id="IPR036565">
    <property type="entry name" value="Mur-like_cat_sf"/>
</dbReference>
<dbReference type="GO" id="GO:0005737">
    <property type="term" value="C:cytoplasm"/>
    <property type="evidence" value="ECO:0007669"/>
    <property type="project" value="UniProtKB-SubCell"/>
</dbReference>
<dbReference type="UniPathway" id="UPA00219"/>
<evidence type="ECO:0000259" key="11">
    <source>
        <dbReference type="Pfam" id="PF08245"/>
    </source>
</evidence>
<dbReference type="STRING" id="1797689.A3F24_02170"/>
<dbReference type="GO" id="GO:0004326">
    <property type="term" value="F:tetrahydrofolylpolyglutamate synthase activity"/>
    <property type="evidence" value="ECO:0007669"/>
    <property type="project" value="InterPro"/>
</dbReference>
<comment type="similarity">
    <text evidence="1">Belongs to the MurCDEF family. MurE subfamily.</text>
</comment>
<evidence type="ECO:0000259" key="10">
    <source>
        <dbReference type="Pfam" id="PF02875"/>
    </source>
</evidence>